<evidence type="ECO:0000313" key="4">
    <source>
        <dbReference type="Proteomes" id="UP000480548"/>
    </source>
</evidence>
<protein>
    <submittedName>
        <fullName evidence="3">Uncharacterized protein</fullName>
    </submittedName>
</protein>
<comment type="caution">
    <text evidence="3">The sequence shown here is derived from an EMBL/GenBank/DDBJ whole genome shotgun (WGS) entry which is preliminary data.</text>
</comment>
<evidence type="ECO:0000313" key="3">
    <source>
        <dbReference type="EMBL" id="KAF3132960.1"/>
    </source>
</evidence>
<sequence length="401" mass="44142">MHLSIPLTPLAIALLGVSELVSAHVVFVKAVGSGDESFAGYGLGYDANNKRDGGGFFPWQKDVTVFDHKVVHNKWNKKYIHTGCGVTTDSLVTQVQRVDQAGWMHWGKKTRFDNAIKQTLKTGIPKVVPGGKVKITAWQVNQDGGGPFKCMIDYNGNANQWTTEGLPVTTSCQGNADSIRPWGAPAPCEIEVTLPANLNCVGKYTAQRICILRCQNQAHNGPFGGCIPLQQLEPTPQKVVETKKVHVPVVKPAETVVLPPKVVTVTKDNVITIIQGGHTRVSVPTKNNIVTVTQVIERPPKTVVEVQEKTVVIEKQVYPTKVLTDIGRPIKPSPRPPTNKKPTEAELKAGLGGEDYDNSVIEELRNVYITDEEKQKLGKQASQKSSYYKRKLRFRRNADEE</sequence>
<dbReference type="InterPro" id="IPR021476">
    <property type="entry name" value="Egh16-like"/>
</dbReference>
<organism evidence="3 4">
    <name type="scientific">Orbilia oligospora</name>
    <name type="common">Nematode-trapping fungus</name>
    <name type="synonym">Arthrobotrys oligospora</name>
    <dbReference type="NCBI Taxonomy" id="2813651"/>
    <lineage>
        <taxon>Eukaryota</taxon>
        <taxon>Fungi</taxon>
        <taxon>Dikarya</taxon>
        <taxon>Ascomycota</taxon>
        <taxon>Pezizomycotina</taxon>
        <taxon>Orbiliomycetes</taxon>
        <taxon>Orbiliales</taxon>
        <taxon>Orbiliaceae</taxon>
        <taxon>Orbilia</taxon>
    </lineage>
</organism>
<dbReference type="AlphaFoldDB" id="A0A7C8NX18"/>
<dbReference type="Pfam" id="PF11327">
    <property type="entry name" value="Egh16-like"/>
    <property type="match status" value="1"/>
</dbReference>
<feature type="chain" id="PRO_5028872911" evidence="2">
    <location>
        <begin position="24"/>
        <end position="401"/>
    </location>
</feature>
<keyword evidence="2" id="KW-0732">Signal</keyword>
<name>A0A7C8NX18_ORBOL</name>
<feature type="region of interest" description="Disordered" evidence="1">
    <location>
        <begin position="373"/>
        <end position="401"/>
    </location>
</feature>
<dbReference type="EMBL" id="WIQZ01000042">
    <property type="protein sequence ID" value="KAF3132960.1"/>
    <property type="molecule type" value="Genomic_DNA"/>
</dbReference>
<dbReference type="PANTHER" id="PTHR34618:SF4">
    <property type="entry name" value="CAS1"/>
    <property type="match status" value="1"/>
</dbReference>
<dbReference type="PANTHER" id="PTHR34618">
    <property type="entry name" value="SURFACE PROTEIN MAS1, PUTATIVE-RELATED"/>
    <property type="match status" value="1"/>
</dbReference>
<dbReference type="Proteomes" id="UP000480548">
    <property type="component" value="Unassembled WGS sequence"/>
</dbReference>
<reference evidence="3 4" key="1">
    <citation type="submission" date="2019-06" db="EMBL/GenBank/DDBJ databases">
        <authorList>
            <person name="Palmer J.M."/>
        </authorList>
    </citation>
    <scope>NUCLEOTIDE SEQUENCE [LARGE SCALE GENOMIC DNA]</scope>
    <source>
        <strain evidence="3 4">TWF703</strain>
    </source>
</reference>
<accession>A0A7C8NX18</accession>
<evidence type="ECO:0000256" key="1">
    <source>
        <dbReference type="SAM" id="MobiDB-lite"/>
    </source>
</evidence>
<feature type="region of interest" description="Disordered" evidence="1">
    <location>
        <begin position="327"/>
        <end position="352"/>
    </location>
</feature>
<proteinExistence type="predicted"/>
<evidence type="ECO:0000256" key="2">
    <source>
        <dbReference type="SAM" id="SignalP"/>
    </source>
</evidence>
<feature type="signal peptide" evidence="2">
    <location>
        <begin position="1"/>
        <end position="23"/>
    </location>
</feature>
<gene>
    <name evidence="3" type="ORF">TWF703_007099</name>
</gene>